<accession>A0A836IXN5</accession>
<sequence>MSVQEHPEGEEHCIGRGALTSRQRVLLKGAHPCRNPSPPSRFDAHLVSASAAGATVADFDVAREDSTHFCSTDDCDTPRYIPCKARYALGSTAVLVELLHDMDD</sequence>
<dbReference type="EMBL" id="JAFJZO010000010">
    <property type="protein sequence ID" value="KAG5510341.1"/>
    <property type="molecule type" value="Genomic_DNA"/>
</dbReference>
<dbReference type="GeneID" id="94293678"/>
<organism evidence="1 2">
    <name type="scientific">Porcisia hertigi</name>
    <dbReference type="NCBI Taxonomy" id="2761500"/>
    <lineage>
        <taxon>Eukaryota</taxon>
        <taxon>Discoba</taxon>
        <taxon>Euglenozoa</taxon>
        <taxon>Kinetoplastea</taxon>
        <taxon>Metakinetoplastina</taxon>
        <taxon>Trypanosomatida</taxon>
        <taxon>Trypanosomatidae</taxon>
        <taxon>Leishmaniinae</taxon>
        <taxon>Porcisia</taxon>
    </lineage>
</organism>
<dbReference type="Proteomes" id="UP000674318">
    <property type="component" value="Chromosome 10"/>
</dbReference>
<dbReference type="RefSeq" id="XP_067759082.1">
    <property type="nucleotide sequence ID" value="XM_067903601.1"/>
</dbReference>
<comment type="caution">
    <text evidence="1">The sequence shown here is derived from an EMBL/GenBank/DDBJ whole genome shotgun (WGS) entry which is preliminary data.</text>
</comment>
<keyword evidence="2" id="KW-1185">Reference proteome</keyword>
<evidence type="ECO:0000313" key="2">
    <source>
        <dbReference type="Proteomes" id="UP000674318"/>
    </source>
</evidence>
<dbReference type="KEGG" id="phet:94293678"/>
<gene>
    <name evidence="1" type="ORF">JKF63_07670</name>
</gene>
<name>A0A836IXN5_9TRYP</name>
<evidence type="ECO:0000313" key="1">
    <source>
        <dbReference type="EMBL" id="KAG5510341.1"/>
    </source>
</evidence>
<dbReference type="OrthoDB" id="265841at2759"/>
<reference evidence="1 2" key="1">
    <citation type="submission" date="2021-02" db="EMBL/GenBank/DDBJ databases">
        <title>Porcisia hertigi Genome sequencing and assembly.</title>
        <authorList>
            <person name="Almutairi H."/>
            <person name="Gatherer D."/>
        </authorList>
    </citation>
    <scope>NUCLEOTIDE SEQUENCE [LARGE SCALE GENOMIC DNA]</scope>
    <source>
        <strain evidence="1 2">C119</strain>
    </source>
</reference>
<protein>
    <submittedName>
        <fullName evidence="1">Uncharacterized protein</fullName>
    </submittedName>
</protein>
<dbReference type="AlphaFoldDB" id="A0A836IXN5"/>
<proteinExistence type="predicted"/>